<comment type="caution">
    <text evidence="1">The sequence shown here is derived from an EMBL/GenBank/DDBJ whole genome shotgun (WGS) entry which is preliminary data.</text>
</comment>
<gene>
    <name evidence="1" type="ORF">ACI1P1_21475</name>
</gene>
<organism evidence="1 2">
    <name type="scientific">Paenibacillus mesotrionivorans</name>
    <dbReference type="NCBI Taxonomy" id="3160968"/>
    <lineage>
        <taxon>Bacteria</taxon>
        <taxon>Bacillati</taxon>
        <taxon>Bacillota</taxon>
        <taxon>Bacilli</taxon>
        <taxon>Bacillales</taxon>
        <taxon>Paenibacillaceae</taxon>
        <taxon>Paenibacillus</taxon>
    </lineage>
</organism>
<reference evidence="1" key="1">
    <citation type="submission" date="2024-12" db="EMBL/GenBank/DDBJ databases">
        <authorList>
            <person name="Wu N."/>
        </authorList>
    </citation>
    <scope>NUCLEOTIDE SEQUENCE</scope>
    <source>
        <strain evidence="1">P15</strain>
    </source>
</reference>
<keyword evidence="1" id="KW-0328">Glycosyltransferase</keyword>
<keyword evidence="1" id="KW-0808">Transferase</keyword>
<keyword evidence="2" id="KW-1185">Reference proteome</keyword>
<dbReference type="EMBL" id="JBJURJ010000015">
    <property type="protein sequence ID" value="MFM9330865.1"/>
    <property type="molecule type" value="Genomic_DNA"/>
</dbReference>
<sequence>MIKPKVALISPGSFIIPSGVSSSVEQVMEELANRLGVRTDCTVYGIRTPGIPAREIRGPVRYLRPSGRRNYLPAVIKSLRQENYDLIQVDNRPRMARAVKKALPGSRVWLALHSLTFVSRRHIGRQELANCFRHVERILVNSRYLEEEIARLVPEAAYKLQVLYPGVNTGLFLPRWEGEGARLREEKLRVMGYTGKKIILYAGRLREIKGVHHLLEAMPRLAAQYPDAVLLVVGGAFYGSKRTTDYVRKLHRMARSLPRNVRFVPYVPHEQMPEWFRLADVAVMPSPRREAFGLVNVEAMASAVPVVAADSGGMREIILHEETGYLVPVGYLSGGIADAVGRLLADQELARRMGEQAALRVREQFTWESAAVRWLMLAGFGLVF</sequence>
<accession>A0ACC7P3K1</accession>
<protein>
    <submittedName>
        <fullName evidence="1">Glycosyltransferase family 4 protein</fullName>
        <ecNumber evidence="1">2.4.-.-</ecNumber>
    </submittedName>
</protein>
<proteinExistence type="predicted"/>
<evidence type="ECO:0000313" key="2">
    <source>
        <dbReference type="Proteomes" id="UP001631969"/>
    </source>
</evidence>
<dbReference type="EC" id="2.4.-.-" evidence="1"/>
<dbReference type="Proteomes" id="UP001631969">
    <property type="component" value="Unassembled WGS sequence"/>
</dbReference>
<name>A0ACC7P3K1_9BACL</name>
<evidence type="ECO:0000313" key="1">
    <source>
        <dbReference type="EMBL" id="MFM9330865.1"/>
    </source>
</evidence>